<sequence>MLDDERLLNYHLENYKNKLKELLKGDVYGEGESTLEAELGKSLIARNMTIGTAESCTGGKIAARIVRVAGASQYFMGSIIAYSNRLKTQKLQVSDATIKQYGAVSEETVKEMVINALGQLGVDIAIAVSGIAGPSGGTDEKP</sequence>
<evidence type="ECO:0000313" key="1">
    <source>
        <dbReference type="EMBL" id="CAD7236200.1"/>
    </source>
</evidence>
<dbReference type="SUPFAM" id="SSF142433">
    <property type="entry name" value="CinA-like"/>
    <property type="match status" value="1"/>
</dbReference>
<name>A0A7R8ZTR8_9CRUS</name>
<reference evidence="1" key="1">
    <citation type="submission" date="2020-11" db="EMBL/GenBank/DDBJ databases">
        <authorList>
            <person name="Tran Van P."/>
        </authorList>
    </citation>
    <scope>NUCLEOTIDE SEQUENCE</scope>
</reference>
<dbReference type="AlphaFoldDB" id="A0A7R8ZTR8"/>
<dbReference type="NCBIfam" id="TIGR00199">
    <property type="entry name" value="PncC_domain"/>
    <property type="match status" value="1"/>
</dbReference>
<protein>
    <submittedName>
        <fullName evidence="1">Uncharacterized protein</fullName>
    </submittedName>
</protein>
<proteinExistence type="predicted"/>
<organism evidence="1">
    <name type="scientific">Cyprideis torosa</name>
    <dbReference type="NCBI Taxonomy" id="163714"/>
    <lineage>
        <taxon>Eukaryota</taxon>
        <taxon>Metazoa</taxon>
        <taxon>Ecdysozoa</taxon>
        <taxon>Arthropoda</taxon>
        <taxon>Crustacea</taxon>
        <taxon>Oligostraca</taxon>
        <taxon>Ostracoda</taxon>
        <taxon>Podocopa</taxon>
        <taxon>Podocopida</taxon>
        <taxon>Cytherocopina</taxon>
        <taxon>Cytheroidea</taxon>
        <taxon>Cytherideidae</taxon>
        <taxon>Cyprideis</taxon>
    </lineage>
</organism>
<feature type="non-terminal residue" evidence="1">
    <location>
        <position position="142"/>
    </location>
</feature>
<dbReference type="InterPro" id="IPR036653">
    <property type="entry name" value="CinA-like_C"/>
</dbReference>
<gene>
    <name evidence="1" type="ORF">CTOB1V02_LOCUS14015</name>
</gene>
<dbReference type="Gene3D" id="3.90.950.20">
    <property type="entry name" value="CinA-like"/>
    <property type="match status" value="1"/>
</dbReference>
<accession>A0A7R8ZTR8</accession>
<dbReference type="OrthoDB" id="270728at2759"/>
<dbReference type="Pfam" id="PF02464">
    <property type="entry name" value="CinA"/>
    <property type="match status" value="1"/>
</dbReference>
<dbReference type="EMBL" id="OB677213">
    <property type="protein sequence ID" value="CAD7236200.1"/>
    <property type="molecule type" value="Genomic_DNA"/>
</dbReference>
<dbReference type="InterPro" id="IPR008136">
    <property type="entry name" value="CinA_C"/>
</dbReference>